<protein>
    <submittedName>
        <fullName evidence="2">Uncharacterized protein</fullName>
    </submittedName>
</protein>
<keyword evidence="1" id="KW-1133">Transmembrane helix</keyword>
<keyword evidence="1" id="KW-0472">Membrane</keyword>
<evidence type="ECO:0000313" key="2">
    <source>
        <dbReference type="Ensembl" id="ENSFHEP00000012355.1"/>
    </source>
</evidence>
<dbReference type="AlphaFoldDB" id="A0A3Q2TAV9"/>
<keyword evidence="3" id="KW-1185">Reference proteome</keyword>
<keyword evidence="1" id="KW-0812">Transmembrane</keyword>
<dbReference type="GeneTree" id="ENSGT01060000253489"/>
<dbReference type="Ensembl" id="ENSFHET00000019592.1">
    <property type="protein sequence ID" value="ENSFHEP00000012355.1"/>
    <property type="gene ID" value="ENSFHEG00000013790.1"/>
</dbReference>
<proteinExistence type="predicted"/>
<feature type="transmembrane region" description="Helical" evidence="1">
    <location>
        <begin position="72"/>
        <end position="89"/>
    </location>
</feature>
<reference evidence="2" key="2">
    <citation type="submission" date="2025-09" db="UniProtKB">
        <authorList>
            <consortium name="Ensembl"/>
        </authorList>
    </citation>
    <scope>IDENTIFICATION</scope>
</reference>
<evidence type="ECO:0000256" key="1">
    <source>
        <dbReference type="SAM" id="Phobius"/>
    </source>
</evidence>
<evidence type="ECO:0000313" key="3">
    <source>
        <dbReference type="Proteomes" id="UP000265000"/>
    </source>
</evidence>
<organism evidence="2 3">
    <name type="scientific">Fundulus heteroclitus</name>
    <name type="common">Killifish</name>
    <name type="synonym">Mummichog</name>
    <dbReference type="NCBI Taxonomy" id="8078"/>
    <lineage>
        <taxon>Eukaryota</taxon>
        <taxon>Metazoa</taxon>
        <taxon>Chordata</taxon>
        <taxon>Craniata</taxon>
        <taxon>Vertebrata</taxon>
        <taxon>Euteleostomi</taxon>
        <taxon>Actinopterygii</taxon>
        <taxon>Neopterygii</taxon>
        <taxon>Teleostei</taxon>
        <taxon>Neoteleostei</taxon>
        <taxon>Acanthomorphata</taxon>
        <taxon>Ovalentaria</taxon>
        <taxon>Atherinomorphae</taxon>
        <taxon>Cyprinodontiformes</taxon>
        <taxon>Fundulidae</taxon>
        <taxon>Fundulus</taxon>
    </lineage>
</organism>
<reference evidence="2" key="1">
    <citation type="submission" date="2025-08" db="UniProtKB">
        <authorList>
            <consortium name="Ensembl"/>
        </authorList>
    </citation>
    <scope>IDENTIFICATION</scope>
</reference>
<name>A0A3Q2TAV9_FUNHE</name>
<dbReference type="Proteomes" id="UP000265000">
    <property type="component" value="Unplaced"/>
</dbReference>
<accession>A0A3Q2TAV9</accession>
<dbReference type="STRING" id="8078.ENSFHEP00000012355"/>
<sequence>MSLKADSAQQKRVVFLVKMAQTILDTVSGASTGTLLVTEPLNFWAGKRVQPREGKNAEPVFEPATGNGHVKVCFLLVSAFILVLFTTYVW</sequence>